<evidence type="ECO:0000256" key="1">
    <source>
        <dbReference type="ARBA" id="ARBA00004123"/>
    </source>
</evidence>
<evidence type="ECO:0000313" key="7">
    <source>
        <dbReference type="RefSeq" id="XP_033238251.1"/>
    </source>
</evidence>
<comment type="subcellular location">
    <subcellularLocation>
        <location evidence="1">Nucleus</location>
    </subcellularLocation>
</comment>
<feature type="domain" description="C2H2-type" evidence="5">
    <location>
        <begin position="440"/>
        <end position="467"/>
    </location>
</feature>
<sequence length="499" mass="54818">MNLLMDSLPSHANPGSRRSTPPQHTELRISTSSPHHNQQQNHAQHQQQQQQHQHQHPHQHQLQQTPNLNNNNNNETPTSPPGGKTTLKRAFDVAFLMMPDERIKQKQAEKQARLQEALQQHHHHHQQLQLQQHQQQMNHYPTDLSPRGASSQPPSPAAMEYISLLEARQRYPQLSIRSPRVYDDPTLVIPLVDSPEATATASPPPPMRSAFTKVASSSLSTSSSPSTTSRLESPVDVGAPPLSPDQLSCHSMSPPLVTPPPRTNSGGSVGSVGPPHVANPLPPNPIVYHNFRPEYQFNGAFQAVNPMQALQAQHRLKQHLLYTRPPGPGGHPNGGGGPGTPSSPPSGPPAEFLHGAYPGFGPPPHPFAVSQPLQNPAAAAILSTLIPPTLASTFTLTAQNVCAKCNISFRMTSDLVYHMRSHHKSEVACDPNRRKREEKLRCPVCQETFRERHHLTRHMTAHQDKASDHQPQLEESSDNEIINVVGGTPPGRRMGGVPK</sequence>
<feature type="compositionally biased region" description="Low complexity" evidence="4">
    <location>
        <begin position="216"/>
        <end position="229"/>
    </location>
</feature>
<dbReference type="InParanoid" id="A0A6I8W4I6"/>
<dbReference type="Proteomes" id="UP000001819">
    <property type="component" value="Chromosome X"/>
</dbReference>
<dbReference type="PROSITE" id="PS00028">
    <property type="entry name" value="ZINC_FINGER_C2H2_1"/>
    <property type="match status" value="2"/>
</dbReference>
<accession>A0A6I8W4I6</accession>
<evidence type="ECO:0000313" key="6">
    <source>
        <dbReference type="Proteomes" id="UP000001819"/>
    </source>
</evidence>
<feature type="compositionally biased region" description="Basic and acidic residues" evidence="4">
    <location>
        <begin position="104"/>
        <end position="113"/>
    </location>
</feature>
<dbReference type="GO" id="GO:0006355">
    <property type="term" value="P:regulation of DNA-templated transcription"/>
    <property type="evidence" value="ECO:0007669"/>
    <property type="project" value="TreeGrafter"/>
</dbReference>
<dbReference type="KEGG" id="dpo:4812183"/>
<dbReference type="GO" id="GO:0005634">
    <property type="term" value="C:nucleus"/>
    <property type="evidence" value="ECO:0007669"/>
    <property type="project" value="UniProtKB-SubCell"/>
</dbReference>
<dbReference type="SMART" id="SM00355">
    <property type="entry name" value="ZnF_C2H2"/>
    <property type="match status" value="2"/>
</dbReference>
<protein>
    <submittedName>
        <fullName evidence="7">Transcription factor btd</fullName>
    </submittedName>
</protein>
<reference evidence="7" key="1">
    <citation type="submission" date="2025-08" db="UniProtKB">
        <authorList>
            <consortium name="RefSeq"/>
        </authorList>
    </citation>
    <scope>IDENTIFICATION</scope>
    <source>
        <strain evidence="7">MV-25-SWS-2005</strain>
        <tissue evidence="7">Whole body</tissue>
    </source>
</reference>
<keyword evidence="3" id="KW-0862">Zinc</keyword>
<dbReference type="FunCoup" id="A0A6I8W4I6">
    <property type="interactions" value="50"/>
</dbReference>
<feature type="region of interest" description="Disordered" evidence="4">
    <location>
        <begin position="104"/>
        <end position="127"/>
    </location>
</feature>
<feature type="compositionally biased region" description="Low complexity" evidence="4">
    <location>
        <begin position="60"/>
        <end position="74"/>
    </location>
</feature>
<dbReference type="InterPro" id="IPR013087">
    <property type="entry name" value="Znf_C2H2_type"/>
</dbReference>
<dbReference type="PROSITE" id="PS50157">
    <property type="entry name" value="ZINC_FINGER_C2H2_2"/>
    <property type="match status" value="2"/>
</dbReference>
<evidence type="ECO:0000256" key="2">
    <source>
        <dbReference type="ARBA" id="ARBA00023242"/>
    </source>
</evidence>
<feature type="region of interest" description="Disordered" evidence="4">
    <location>
        <begin position="321"/>
        <end position="371"/>
    </location>
</feature>
<name>A0A6I8W4I6_DROPS</name>
<dbReference type="PANTHER" id="PTHR16516:SF4">
    <property type="entry name" value="C2H2-TYPE DOMAIN-CONTAINING PROTEIN"/>
    <property type="match status" value="1"/>
</dbReference>
<dbReference type="PANTHER" id="PTHR16516">
    <property type="entry name" value="AGAP007109-PA"/>
    <property type="match status" value="1"/>
</dbReference>
<dbReference type="AlphaFoldDB" id="A0A6I8W4I6"/>
<evidence type="ECO:0000256" key="3">
    <source>
        <dbReference type="PROSITE-ProRule" id="PRU00042"/>
    </source>
</evidence>
<feature type="compositionally biased region" description="Basic and acidic residues" evidence="4">
    <location>
        <begin position="461"/>
        <end position="472"/>
    </location>
</feature>
<dbReference type="Gene3D" id="3.30.160.60">
    <property type="entry name" value="Classic Zinc Finger"/>
    <property type="match status" value="1"/>
</dbReference>
<keyword evidence="2" id="KW-0539">Nucleus</keyword>
<dbReference type="SUPFAM" id="SSF57667">
    <property type="entry name" value="beta-beta-alpha zinc fingers"/>
    <property type="match status" value="1"/>
</dbReference>
<proteinExistence type="predicted"/>
<keyword evidence="3" id="KW-0863">Zinc-finger</keyword>
<gene>
    <name evidence="7" type="primary">LOC4812183</name>
</gene>
<feature type="domain" description="C2H2-type" evidence="5">
    <location>
        <begin position="400"/>
        <end position="428"/>
    </location>
</feature>
<feature type="compositionally biased region" description="Low complexity" evidence="4">
    <location>
        <begin position="35"/>
        <end position="52"/>
    </location>
</feature>
<feature type="compositionally biased region" description="Gly residues" evidence="4">
    <location>
        <begin position="330"/>
        <end position="339"/>
    </location>
</feature>
<feature type="region of interest" description="Disordered" evidence="4">
    <location>
        <begin position="1"/>
        <end position="86"/>
    </location>
</feature>
<keyword evidence="6" id="KW-1185">Reference proteome</keyword>
<organism evidence="6 7">
    <name type="scientific">Drosophila pseudoobscura pseudoobscura</name>
    <name type="common">Fruit fly</name>
    <dbReference type="NCBI Taxonomy" id="46245"/>
    <lineage>
        <taxon>Eukaryota</taxon>
        <taxon>Metazoa</taxon>
        <taxon>Ecdysozoa</taxon>
        <taxon>Arthropoda</taxon>
        <taxon>Hexapoda</taxon>
        <taxon>Insecta</taxon>
        <taxon>Pterygota</taxon>
        <taxon>Neoptera</taxon>
        <taxon>Endopterygota</taxon>
        <taxon>Diptera</taxon>
        <taxon>Brachycera</taxon>
        <taxon>Muscomorpha</taxon>
        <taxon>Ephydroidea</taxon>
        <taxon>Drosophilidae</taxon>
        <taxon>Drosophila</taxon>
        <taxon>Sophophora</taxon>
    </lineage>
</organism>
<dbReference type="GO" id="GO:0008270">
    <property type="term" value="F:zinc ion binding"/>
    <property type="evidence" value="ECO:0007669"/>
    <property type="project" value="UniProtKB-KW"/>
</dbReference>
<dbReference type="InterPro" id="IPR036236">
    <property type="entry name" value="Znf_C2H2_sf"/>
</dbReference>
<evidence type="ECO:0000259" key="5">
    <source>
        <dbReference type="PROSITE" id="PS50157"/>
    </source>
</evidence>
<feature type="region of interest" description="Disordered" evidence="4">
    <location>
        <begin position="196"/>
        <end position="277"/>
    </location>
</feature>
<dbReference type="InterPro" id="IPR052296">
    <property type="entry name" value="TR-Histone_Methyltrans"/>
</dbReference>
<dbReference type="RefSeq" id="XP_033238251.1">
    <property type="nucleotide sequence ID" value="XM_033382360.1"/>
</dbReference>
<evidence type="ECO:0000256" key="4">
    <source>
        <dbReference type="SAM" id="MobiDB-lite"/>
    </source>
</evidence>
<feature type="compositionally biased region" description="Polar residues" evidence="4">
    <location>
        <begin position="16"/>
        <end position="34"/>
    </location>
</feature>
<keyword evidence="3" id="KW-0479">Metal-binding</keyword>
<feature type="region of interest" description="Disordered" evidence="4">
    <location>
        <begin position="458"/>
        <end position="499"/>
    </location>
</feature>